<evidence type="ECO:0000313" key="5">
    <source>
        <dbReference type="Proteomes" id="UP000287156"/>
    </source>
</evidence>
<keyword evidence="5" id="KW-1185">Reference proteome</keyword>
<dbReference type="InterPro" id="IPR036010">
    <property type="entry name" value="2Fe-2S_ferredoxin-like_sf"/>
</dbReference>
<evidence type="ECO:0000259" key="3">
    <source>
        <dbReference type="PROSITE" id="PS51085"/>
    </source>
</evidence>
<evidence type="ECO:0000256" key="1">
    <source>
        <dbReference type="ARBA" id="ARBA00022630"/>
    </source>
</evidence>
<keyword evidence="1" id="KW-0285">Flavoprotein</keyword>
<dbReference type="PROSITE" id="PS51085">
    <property type="entry name" value="2FE2S_FER_2"/>
    <property type="match status" value="1"/>
</dbReference>
<dbReference type="SUPFAM" id="SSF54292">
    <property type="entry name" value="2Fe-2S ferredoxin-like"/>
    <property type="match status" value="1"/>
</dbReference>
<dbReference type="EMBL" id="QYTV02000004">
    <property type="protein sequence ID" value="RST74113.1"/>
    <property type="molecule type" value="Genomic_DNA"/>
</dbReference>
<sequence>MPTVNFYSEDTLLKSVNVAKGKTILQTATLGRVALRQKCGGKASCLTCKVSIEDQVNISEPSQKEKWKLGEENLAKGVRLSCQTRVYGDVKATIPEDPYKARIRALLEQARKD</sequence>
<proteinExistence type="predicted"/>
<comment type="caution">
    <text evidence="4">The sequence shown here is derived from an EMBL/GenBank/DDBJ whole genome shotgun (WGS) entry which is preliminary data.</text>
</comment>
<dbReference type="PANTHER" id="PTHR43644">
    <property type="entry name" value="NA(+)-TRANSLOCATING NADH-QUINONE REDUCTASE SUBUNIT"/>
    <property type="match status" value="1"/>
</dbReference>
<gene>
    <name evidence="4" type="ORF">D4T97_010550</name>
</gene>
<dbReference type="InterPro" id="IPR001041">
    <property type="entry name" value="2Fe-2S_ferredoxin-type"/>
</dbReference>
<dbReference type="RefSeq" id="WP_126050453.1">
    <property type="nucleotide sequence ID" value="NZ_QYTV02000004.1"/>
</dbReference>
<dbReference type="CDD" id="cd00207">
    <property type="entry name" value="fer2"/>
    <property type="match status" value="1"/>
</dbReference>
<evidence type="ECO:0000313" key="4">
    <source>
        <dbReference type="EMBL" id="RST74113.1"/>
    </source>
</evidence>
<evidence type="ECO:0000256" key="2">
    <source>
        <dbReference type="ARBA" id="ARBA00022827"/>
    </source>
</evidence>
<organism evidence="4 5">
    <name type="scientific">Siminovitchia acidinfaciens</name>
    <dbReference type="NCBI Taxonomy" id="2321395"/>
    <lineage>
        <taxon>Bacteria</taxon>
        <taxon>Bacillati</taxon>
        <taxon>Bacillota</taxon>
        <taxon>Bacilli</taxon>
        <taxon>Bacillales</taxon>
        <taxon>Bacillaceae</taxon>
        <taxon>Siminovitchia</taxon>
    </lineage>
</organism>
<keyword evidence="2" id="KW-0274">FAD</keyword>
<dbReference type="PANTHER" id="PTHR43644:SF1">
    <property type="entry name" value="NAD(P)H-FLAVIN REDUCTASE"/>
    <property type="match status" value="1"/>
</dbReference>
<dbReference type="Gene3D" id="3.10.20.30">
    <property type="match status" value="1"/>
</dbReference>
<reference evidence="4" key="1">
    <citation type="submission" date="2018-12" db="EMBL/GenBank/DDBJ databases">
        <authorList>
            <person name="Sun L."/>
            <person name="Chen Z."/>
        </authorList>
    </citation>
    <scope>NUCLEOTIDE SEQUENCE [LARGE SCALE GENOMIC DNA]</scope>
    <source>
        <strain evidence="4">3-2-2</strain>
    </source>
</reference>
<dbReference type="Pfam" id="PF00111">
    <property type="entry name" value="Fer2"/>
    <property type="match status" value="1"/>
</dbReference>
<protein>
    <submittedName>
        <fullName evidence="4">2Fe-2S iron-sulfur cluster binding domain-containing protein</fullName>
    </submittedName>
</protein>
<dbReference type="AlphaFoldDB" id="A0A429XZA7"/>
<accession>A0A429XZA7</accession>
<dbReference type="InterPro" id="IPR012675">
    <property type="entry name" value="Beta-grasp_dom_sf"/>
</dbReference>
<name>A0A429XZA7_9BACI</name>
<feature type="domain" description="2Fe-2S ferredoxin-type" evidence="3">
    <location>
        <begin position="2"/>
        <end position="98"/>
    </location>
</feature>
<dbReference type="Proteomes" id="UP000287156">
    <property type="component" value="Unassembled WGS sequence"/>
</dbReference>
<dbReference type="OrthoDB" id="9810588at2"/>
<dbReference type="GO" id="GO:0051536">
    <property type="term" value="F:iron-sulfur cluster binding"/>
    <property type="evidence" value="ECO:0007669"/>
    <property type="project" value="InterPro"/>
</dbReference>